<dbReference type="AlphaFoldDB" id="A0A7C5KCW7"/>
<reference evidence="2" key="1">
    <citation type="journal article" date="2020" name="mSystems">
        <title>Genome- and Community-Level Interaction Insights into Carbon Utilization and Element Cycling Functions of Hydrothermarchaeota in Hydrothermal Sediment.</title>
        <authorList>
            <person name="Zhou Z."/>
            <person name="Liu Y."/>
            <person name="Xu W."/>
            <person name="Pan J."/>
            <person name="Luo Z.H."/>
            <person name="Li M."/>
        </authorList>
    </citation>
    <scope>NUCLEOTIDE SEQUENCE [LARGE SCALE GENOMIC DNA]</scope>
    <source>
        <strain evidence="2">SpSt-1019</strain>
    </source>
</reference>
<keyword evidence="2" id="KW-0966">Cell projection</keyword>
<dbReference type="GO" id="GO:0005886">
    <property type="term" value="C:plasma membrane"/>
    <property type="evidence" value="ECO:0007669"/>
    <property type="project" value="TreeGrafter"/>
</dbReference>
<organism evidence="2">
    <name type="scientific">Thermodesulfobium narugense</name>
    <dbReference type="NCBI Taxonomy" id="184064"/>
    <lineage>
        <taxon>Bacteria</taxon>
        <taxon>Pseudomonadati</taxon>
        <taxon>Thermodesulfobiota</taxon>
        <taxon>Thermodesulfobiia</taxon>
        <taxon>Thermodesulfobiales</taxon>
        <taxon>Thermodesulfobiaceae</taxon>
        <taxon>Thermodesulfobium</taxon>
    </lineage>
</organism>
<evidence type="ECO:0000313" key="2">
    <source>
        <dbReference type="EMBL" id="HHI66097.1"/>
    </source>
</evidence>
<dbReference type="SUPFAM" id="SSF160544">
    <property type="entry name" value="EscU C-terminal domain-like"/>
    <property type="match status" value="1"/>
</dbReference>
<protein>
    <submittedName>
        <fullName evidence="2">Flagellar biosynthesis protein FlhB</fullName>
    </submittedName>
</protein>
<dbReference type="PANTHER" id="PTHR30531">
    <property type="entry name" value="FLAGELLAR BIOSYNTHETIC PROTEIN FLHB"/>
    <property type="match status" value="1"/>
</dbReference>
<comment type="caution">
    <text evidence="2">The sequence shown here is derived from an EMBL/GenBank/DDBJ whole genome shotgun (WGS) entry which is preliminary data.</text>
</comment>
<keyword evidence="2" id="KW-0969">Cilium</keyword>
<dbReference type="Gene3D" id="3.40.1690.10">
    <property type="entry name" value="secretion proteins EscU"/>
    <property type="match status" value="1"/>
</dbReference>
<sequence length="82" mass="9115">MALKYDKSKGPPKVVAKGQDELAERIINLARLNKVPEIKDPKLLAELYKVNVGDDIPVGLYEAVAKIIAKIYLLKGKKNIDQ</sequence>
<evidence type="ECO:0000256" key="1">
    <source>
        <dbReference type="ARBA" id="ARBA00010690"/>
    </source>
</evidence>
<keyword evidence="2" id="KW-0282">Flagellum</keyword>
<gene>
    <name evidence="2" type="ORF">ENL70_06085</name>
</gene>
<dbReference type="GO" id="GO:0009306">
    <property type="term" value="P:protein secretion"/>
    <property type="evidence" value="ECO:0007669"/>
    <property type="project" value="InterPro"/>
</dbReference>
<dbReference type="InterPro" id="IPR029025">
    <property type="entry name" value="T3SS_substrate_exporter_C"/>
</dbReference>
<dbReference type="PANTHER" id="PTHR30531:SF12">
    <property type="entry name" value="FLAGELLAR BIOSYNTHETIC PROTEIN FLHB"/>
    <property type="match status" value="1"/>
</dbReference>
<dbReference type="InterPro" id="IPR006135">
    <property type="entry name" value="T3SS_substrate_exporter"/>
</dbReference>
<accession>A0A7C5KCW7</accession>
<dbReference type="EMBL" id="DRUY01000205">
    <property type="protein sequence ID" value="HHI66097.1"/>
    <property type="molecule type" value="Genomic_DNA"/>
</dbReference>
<dbReference type="Pfam" id="PF01312">
    <property type="entry name" value="Bac_export_2"/>
    <property type="match status" value="1"/>
</dbReference>
<proteinExistence type="inferred from homology"/>
<comment type="similarity">
    <text evidence="1">Belongs to the type III secretion exporter family.</text>
</comment>
<name>A0A7C5KCW7_9BACT</name>